<dbReference type="Pfam" id="PF24912">
    <property type="entry name" value="SH3_TNRC18"/>
    <property type="match status" value="1"/>
</dbReference>
<reference evidence="3" key="1">
    <citation type="submission" date="2022-01" db="EMBL/GenBank/DDBJ databases">
        <authorList>
            <person name="King R."/>
        </authorList>
    </citation>
    <scope>NUCLEOTIDE SEQUENCE</scope>
</reference>
<feature type="compositionally biased region" description="Basic and acidic residues" evidence="1">
    <location>
        <begin position="1123"/>
        <end position="1138"/>
    </location>
</feature>
<dbReference type="Gene3D" id="2.30.30.140">
    <property type="match status" value="1"/>
</dbReference>
<feature type="region of interest" description="Disordered" evidence="1">
    <location>
        <begin position="555"/>
        <end position="575"/>
    </location>
</feature>
<protein>
    <recommendedName>
        <fullName evidence="2">BAH domain-containing protein</fullName>
    </recommendedName>
</protein>
<dbReference type="Pfam" id="PF01426">
    <property type="entry name" value="BAH"/>
    <property type="match status" value="1"/>
</dbReference>
<dbReference type="OrthoDB" id="6426227at2759"/>
<feature type="region of interest" description="Disordered" evidence="1">
    <location>
        <begin position="1115"/>
        <end position="1151"/>
    </location>
</feature>
<feature type="region of interest" description="Disordered" evidence="1">
    <location>
        <begin position="1163"/>
        <end position="1254"/>
    </location>
</feature>
<dbReference type="EMBL" id="OU900096">
    <property type="protein sequence ID" value="CAG9860481.1"/>
    <property type="molecule type" value="Genomic_DNA"/>
</dbReference>
<dbReference type="PANTHER" id="PTHR12505">
    <property type="entry name" value="PHD FINGER TRANSCRIPTION FACTOR"/>
    <property type="match status" value="1"/>
</dbReference>
<feature type="compositionally biased region" description="Basic residues" evidence="1">
    <location>
        <begin position="646"/>
        <end position="656"/>
    </location>
</feature>
<dbReference type="CDD" id="cd20397">
    <property type="entry name" value="Tudor_BAHCC1-like"/>
    <property type="match status" value="1"/>
</dbReference>
<dbReference type="GO" id="GO:0003682">
    <property type="term" value="F:chromatin binding"/>
    <property type="evidence" value="ECO:0007669"/>
    <property type="project" value="InterPro"/>
</dbReference>
<accession>A0A9N9TQS4</accession>
<evidence type="ECO:0000259" key="2">
    <source>
        <dbReference type="PROSITE" id="PS51038"/>
    </source>
</evidence>
<feature type="region of interest" description="Disordered" evidence="1">
    <location>
        <begin position="872"/>
        <end position="891"/>
    </location>
</feature>
<feature type="compositionally biased region" description="Acidic residues" evidence="1">
    <location>
        <begin position="1141"/>
        <end position="1151"/>
    </location>
</feature>
<feature type="compositionally biased region" description="Basic and acidic residues" evidence="1">
    <location>
        <begin position="913"/>
        <end position="925"/>
    </location>
</feature>
<dbReference type="CDD" id="cd04714">
    <property type="entry name" value="BAH_BAHCC1"/>
    <property type="match status" value="1"/>
</dbReference>
<dbReference type="Pfam" id="PF21744">
    <property type="entry name" value="BAHCC1-like_Tudor"/>
    <property type="match status" value="1"/>
</dbReference>
<feature type="compositionally biased region" description="Basic and acidic residues" evidence="1">
    <location>
        <begin position="872"/>
        <end position="888"/>
    </location>
</feature>
<dbReference type="Gene3D" id="2.30.30.490">
    <property type="match status" value="1"/>
</dbReference>
<feature type="region of interest" description="Disordered" evidence="1">
    <location>
        <begin position="633"/>
        <end position="689"/>
    </location>
</feature>
<dbReference type="InterPro" id="IPR056841">
    <property type="entry name" value="TNRC18_BAHCC1-like_SH3"/>
</dbReference>
<gene>
    <name evidence="3" type="ORF">PHYEVI_LOCUS6834</name>
</gene>
<dbReference type="InterPro" id="IPR047419">
    <property type="entry name" value="Tudor_WGE"/>
</dbReference>
<dbReference type="Proteomes" id="UP001153712">
    <property type="component" value="Chromosome 3"/>
</dbReference>
<feature type="region of interest" description="Disordered" evidence="1">
    <location>
        <begin position="913"/>
        <end position="947"/>
    </location>
</feature>
<feature type="compositionally biased region" description="Basic residues" evidence="1">
    <location>
        <begin position="1175"/>
        <end position="1186"/>
    </location>
</feature>
<feature type="domain" description="BAH" evidence="2">
    <location>
        <begin position="1352"/>
        <end position="1476"/>
    </location>
</feature>
<sequence length="1484" mass="166683">MVLTGQEATPKIEFPGLPGIFHTMLGSPSGSGVSTPRGLWPLGTVQAPTITTFSNDGFNKYGVYSLFPGGPTFGSTLYSHSSTSSTTGRFASGQYQHPTDNIFHTSYKVSDSLFSTTSYTFGAPTPPPGSPYSPVPLGQLELFTKGLNTGIIQPIEGGILQTTKKLQEKYCEKCCNFKTQICNCQASVEHKVTDPIQCCTRTTPIKWNEINLKKEPLSHQISEISTNSASMIKLEVMSPTQPSDIMGNNILSLTEPSRSENTMTVNSTTMTSNQADSAMIQCIDKTTGIGARHLEETSYLGSPALWQYSAPVAPVPVEPIVPVPVPPLVVRDPNTGGLLLVSTSGLDSLQQAVVWPGYQQHSSVILPSLPPVPSPSFQLLPSNASHCFSGTSFHQQTQAHSTRLVAVTTDNKRKIPLQIPSTTLIKIETDQPKSLQTINTTPSSTATVITDMTPLITTHVIYQHPTNIIVSQSTPSEPAGTQTVCKSQATSPVACLTPPPEIQVKEVKLSTVQDASNQTELISNEENSMVVSDIPEKPVSPINVPEACAIEKPVVEEKVEQPQDSQETQTVEDLSKPKLALTAGLELLSNSIDQFESSQNRLENVPDKEEPKNGTLEGLNLLCALAEQRILEEKENPPVETDALGKHKKEKRKSKKHSYDEPKRKKLKSDKHYEKKKRKKMKLHKSKKECPCQGNYDSIKIPEKDQGVIVSDNKSFMVVNKDSVKECLTENKHEQEEKEERVSHSTPIKKIELKKSEPKKFNYLKKHFRSKSADFDRSIIASLNNNFLPLIKPAILTETPKVDFNYNTNKNDPDVAVEKLPSTQKRKVGRPKKLMPFSSEQVVTETIVAKKPKSNFIGYFFAAKEKFRLQSKDNPRENINRYSEESTSIKRKKTTDKDTFLSNLKSSKIKPKLKAEPTFKSLDDRDSAEEPDENEQDNRYSNAEPEKRKMILDKYELEPKPSPVKHKCVLTEEQLEVDNLRVLTAMGGLFYAGQLNAVEPPDVYSIILDGERGKRPHIMSREEILRDAIVEVSPKNVGELLVGTRICAYWSQQYRCLYPGSIAEPNSPDSEVDDKFVLVEFDDGDSGRIDLKDIRLLPSDYPVIEYDLNPLQSLMKRKKKPSKPKESSECIEDVHMPEPEPQPEPELEPEQPTEINIPAEKMETDNSNESDQPKHFKKKLLKRIKREKMIKEEKRKKKKHKCYDKKGKDHKHHKKHRKHKKHHNKSRIGNGVAANHATITDDAPVTQKTDTSDEKVLLTGNADLAKENVKDESINTSIVEIPDDLVIASNDVPSKKKTSLRDRQESCESRSKMSAFLPARQLWGWAGKEYKRQRVRGRYKKFFYRSIQRGKEIITIGDAAVFLSTGRPDRPYIGKIEAMWELCGTMIVKVKWFYHPEETVGCPQNLQYPGALFESPHLDENDVQTISHKCDVVPYDEYRRRLGDNPDNYATIYDNNDIYYLAGYYDPTTCIMKMEPGIPFTKTN</sequence>
<dbReference type="SMART" id="SM00439">
    <property type="entry name" value="BAH"/>
    <property type="match status" value="1"/>
</dbReference>
<dbReference type="PANTHER" id="PTHR12505:SF24">
    <property type="entry name" value="PROTEIN WINGED EYE"/>
    <property type="match status" value="1"/>
</dbReference>
<evidence type="ECO:0000313" key="4">
    <source>
        <dbReference type="Proteomes" id="UP001153712"/>
    </source>
</evidence>
<evidence type="ECO:0000256" key="1">
    <source>
        <dbReference type="SAM" id="MobiDB-lite"/>
    </source>
</evidence>
<keyword evidence="4" id="KW-1185">Reference proteome</keyword>
<proteinExistence type="predicted"/>
<name>A0A9N9TQS4_PHYSR</name>
<dbReference type="InterPro" id="IPR043151">
    <property type="entry name" value="BAH_sf"/>
</dbReference>
<dbReference type="InterPro" id="IPR052429">
    <property type="entry name" value="BAH_domain_protein"/>
</dbReference>
<feature type="compositionally biased region" description="Basic residues" evidence="1">
    <location>
        <begin position="664"/>
        <end position="687"/>
    </location>
</feature>
<dbReference type="InterPro" id="IPR048924">
    <property type="entry name" value="BAHCC1-like_Tudor"/>
</dbReference>
<evidence type="ECO:0000313" key="3">
    <source>
        <dbReference type="EMBL" id="CAG9860481.1"/>
    </source>
</evidence>
<organism evidence="3 4">
    <name type="scientific">Phyllotreta striolata</name>
    <name type="common">Striped flea beetle</name>
    <name type="synonym">Crioceris striolata</name>
    <dbReference type="NCBI Taxonomy" id="444603"/>
    <lineage>
        <taxon>Eukaryota</taxon>
        <taxon>Metazoa</taxon>
        <taxon>Ecdysozoa</taxon>
        <taxon>Arthropoda</taxon>
        <taxon>Hexapoda</taxon>
        <taxon>Insecta</taxon>
        <taxon>Pterygota</taxon>
        <taxon>Neoptera</taxon>
        <taxon>Endopterygota</taxon>
        <taxon>Coleoptera</taxon>
        <taxon>Polyphaga</taxon>
        <taxon>Cucujiformia</taxon>
        <taxon>Chrysomeloidea</taxon>
        <taxon>Chrysomelidae</taxon>
        <taxon>Galerucinae</taxon>
        <taxon>Alticini</taxon>
        <taxon>Phyllotreta</taxon>
    </lineage>
</organism>
<feature type="compositionally biased region" description="Acidic residues" evidence="1">
    <location>
        <begin position="926"/>
        <end position="935"/>
    </location>
</feature>
<dbReference type="PROSITE" id="PS51038">
    <property type="entry name" value="BAH"/>
    <property type="match status" value="1"/>
</dbReference>
<dbReference type="InterPro" id="IPR001025">
    <property type="entry name" value="BAH_dom"/>
</dbReference>
<feature type="compositionally biased region" description="Basic residues" evidence="1">
    <location>
        <begin position="1194"/>
        <end position="1226"/>
    </location>
</feature>